<dbReference type="Proteomes" id="UP000694910">
    <property type="component" value="Unplaced"/>
</dbReference>
<reference evidence="4" key="1">
    <citation type="submission" date="2025-08" db="UniProtKB">
        <authorList>
            <consortium name="RefSeq"/>
        </authorList>
    </citation>
    <scope>IDENTIFICATION</scope>
</reference>
<keyword evidence="3" id="KW-1185">Reference proteome</keyword>
<dbReference type="GeneID" id="101408085"/>
<dbReference type="PANTHER" id="PTHR17503">
    <property type="entry name" value="SYNCOLLIN"/>
    <property type="match status" value="1"/>
</dbReference>
<sequence length="150" mass="15939">MSPLCPLLLALVLAAVSGVRGACPVPGDLKSADEPRACASLYDESDPGYEHCCAGAHLPFLPSGWANTASSPVAAQRRELTPWSQRRTAGKTREVSADAYPRLEDRPAPRPLVRLHLRALRQGPARPAARQAAAPDPAPRPQGLSRPLSP</sequence>
<evidence type="ECO:0000313" key="3">
    <source>
        <dbReference type="Proteomes" id="UP000694910"/>
    </source>
</evidence>
<organism evidence="3 4">
    <name type="scientific">Ceratotherium simum simum</name>
    <name type="common">Southern white rhinoceros</name>
    <dbReference type="NCBI Taxonomy" id="73337"/>
    <lineage>
        <taxon>Eukaryota</taxon>
        <taxon>Metazoa</taxon>
        <taxon>Chordata</taxon>
        <taxon>Craniata</taxon>
        <taxon>Vertebrata</taxon>
        <taxon>Euteleostomi</taxon>
        <taxon>Mammalia</taxon>
        <taxon>Eutheria</taxon>
        <taxon>Laurasiatheria</taxon>
        <taxon>Perissodactyla</taxon>
        <taxon>Rhinocerotidae</taxon>
        <taxon>Ceratotherium</taxon>
    </lineage>
</organism>
<keyword evidence="2" id="KW-0732">Signal</keyword>
<gene>
    <name evidence="4" type="primary">LOC101408085</name>
</gene>
<proteinExistence type="predicted"/>
<dbReference type="InterPro" id="IPR028137">
    <property type="entry name" value="Syncollin"/>
</dbReference>
<feature type="compositionally biased region" description="Basic and acidic residues" evidence="1">
    <location>
        <begin position="91"/>
        <end position="108"/>
    </location>
</feature>
<protein>
    <submittedName>
        <fullName evidence="4">Syncollin</fullName>
    </submittedName>
</protein>
<feature type="compositionally biased region" description="Low complexity" evidence="1">
    <location>
        <begin position="120"/>
        <end position="135"/>
    </location>
</feature>
<feature type="signal peptide" evidence="2">
    <location>
        <begin position="1"/>
        <end position="21"/>
    </location>
</feature>
<evidence type="ECO:0000313" key="4">
    <source>
        <dbReference type="RefSeq" id="XP_004441652.1"/>
    </source>
</evidence>
<accession>A0ABM0I6U4</accession>
<feature type="chain" id="PRO_5046845954" evidence="2">
    <location>
        <begin position="22"/>
        <end position="150"/>
    </location>
</feature>
<dbReference type="Pfam" id="PF15138">
    <property type="entry name" value="Syncollin"/>
    <property type="match status" value="1"/>
</dbReference>
<dbReference type="RefSeq" id="XP_004441652.1">
    <property type="nucleotide sequence ID" value="XM_004441595.1"/>
</dbReference>
<feature type="region of interest" description="Disordered" evidence="1">
    <location>
        <begin position="72"/>
        <end position="150"/>
    </location>
</feature>
<evidence type="ECO:0000256" key="1">
    <source>
        <dbReference type="SAM" id="MobiDB-lite"/>
    </source>
</evidence>
<evidence type="ECO:0000256" key="2">
    <source>
        <dbReference type="SAM" id="SignalP"/>
    </source>
</evidence>
<name>A0ABM0I6U4_CERSS</name>
<dbReference type="PANTHER" id="PTHR17503:SF0">
    <property type="entry name" value="SYNCOLLIN"/>
    <property type="match status" value="1"/>
</dbReference>